<dbReference type="PANTHER" id="PTHR37984">
    <property type="entry name" value="PROTEIN CBG26694"/>
    <property type="match status" value="1"/>
</dbReference>
<dbReference type="InterPro" id="IPR043502">
    <property type="entry name" value="DNA/RNA_pol_sf"/>
</dbReference>
<evidence type="ECO:0000313" key="1">
    <source>
        <dbReference type="EMBL" id="EQB61932.1"/>
    </source>
</evidence>
<dbReference type="HOGENOM" id="CLU_522321_0_0_1"/>
<name>T0L390_9MICR</name>
<dbReference type="SUPFAM" id="SSF56672">
    <property type="entry name" value="DNA/RNA polymerases"/>
    <property type="match status" value="1"/>
</dbReference>
<dbReference type="VEuPathDB" id="MicrosporidiaDB:NAPIS_ORF00493"/>
<dbReference type="AlphaFoldDB" id="T0L390"/>
<dbReference type="Proteomes" id="UP000053780">
    <property type="component" value="Unassembled WGS sequence"/>
</dbReference>
<proteinExistence type="predicted"/>
<protein>
    <submittedName>
        <fullName evidence="1">Pol polyprotein</fullName>
    </submittedName>
</protein>
<dbReference type="InterPro" id="IPR043128">
    <property type="entry name" value="Rev_trsase/Diguanyl_cyclase"/>
</dbReference>
<reference evidence="1 2" key="1">
    <citation type="journal article" date="2013" name="BMC Genomics">
        <title>Genome sequencing and comparative genomics of honey bee microsporidia, Nosema apis reveal novel insights into host-parasite interactions.</title>
        <authorList>
            <person name="Chen Yp."/>
            <person name="Pettis J.S."/>
            <person name="Zhao Y."/>
            <person name="Liu X."/>
            <person name="Tallon L.J."/>
            <person name="Sadzewicz L.D."/>
            <person name="Li R."/>
            <person name="Zheng H."/>
            <person name="Huang S."/>
            <person name="Zhang X."/>
            <person name="Hamilton M.C."/>
            <person name="Pernal S.F."/>
            <person name="Melathopoulos A.P."/>
            <person name="Yan X."/>
            <person name="Evans J.D."/>
        </authorList>
    </citation>
    <scope>NUCLEOTIDE SEQUENCE [LARGE SCALE GENOMIC DNA]</scope>
    <source>
        <strain evidence="1 2">BRL 01</strain>
    </source>
</reference>
<evidence type="ECO:0000313" key="2">
    <source>
        <dbReference type="Proteomes" id="UP000053780"/>
    </source>
</evidence>
<organism evidence="1 2">
    <name type="scientific">Vairimorpha apis BRL 01</name>
    <dbReference type="NCBI Taxonomy" id="1037528"/>
    <lineage>
        <taxon>Eukaryota</taxon>
        <taxon>Fungi</taxon>
        <taxon>Fungi incertae sedis</taxon>
        <taxon>Microsporidia</taxon>
        <taxon>Nosematidae</taxon>
        <taxon>Vairimorpha</taxon>
    </lineage>
</organism>
<dbReference type="InterPro" id="IPR050951">
    <property type="entry name" value="Retrovirus_Pol_polyprotein"/>
</dbReference>
<feature type="non-terminal residue" evidence="1">
    <location>
        <position position="522"/>
    </location>
</feature>
<dbReference type="Gene3D" id="3.30.70.270">
    <property type="match status" value="1"/>
</dbReference>
<gene>
    <name evidence="1" type="ORF">NAPIS_ORF00493</name>
</gene>
<dbReference type="EMBL" id="KE647061">
    <property type="protein sequence ID" value="EQB61932.1"/>
    <property type="molecule type" value="Genomic_DNA"/>
</dbReference>
<dbReference type="OrthoDB" id="2193921at2759"/>
<dbReference type="PANTHER" id="PTHR37984:SF5">
    <property type="entry name" value="PROTEIN NYNRIN-LIKE"/>
    <property type="match status" value="1"/>
</dbReference>
<sequence>MSYVFLKFYSEHRTRIINNHDFKNGNDDKEQLLREEDEHDKVNTRYGINIEKLRIDVKIEDTNIVIQLKQMERKLKIIMILLQDIHKISQENYLSINDYDETIKEHKRHFNVIFFNGVSMYVLSEEDYNSRNFKGHFKGKETKYFQKWCSKCKQQSYVKQHENYMIKNNYNKSVRDDKDNDNTEGRERFHNKQHYNSKIRLPFNYRNEDMNNNNAINKNIKHNDNQNLVIGEKKPNIKEVHMSVKYKGKYLDMTLDYEARLKPKEDIRTILYNKIIADFGKCQIEMEGKRYGFCSLDFESDLDDKPCRNLNMICDTRRLFSLKYKKKLQYYARPEYSVPEKYKERLHEKLNRLEKEEIIERSNSNFSSPAFIVIKKNQEIRLVVDYRHINDHLIDKIVKIPKIHDSIRLLEGKTCYSQIDLKNGFNQLELDAESQVLTGFISFGMKSGPKIFQQKINDIVIYGNDTNEHDQILAKMLKRLYDNEIEVLGCIVNKDEIKRKYSNLRVTLKENFVPNSSTKGVK</sequence>
<accession>T0L390</accession>
<keyword evidence="2" id="KW-1185">Reference proteome</keyword>
<dbReference type="Gene3D" id="3.10.10.10">
    <property type="entry name" value="HIV Type 1 Reverse Transcriptase, subunit A, domain 1"/>
    <property type="match status" value="1"/>
</dbReference>
<dbReference type="CDD" id="cd01647">
    <property type="entry name" value="RT_LTR"/>
    <property type="match status" value="1"/>
</dbReference>